<reference evidence="2" key="1">
    <citation type="journal article" date="2020" name="New Phytol.">
        <title>Comparative genomics reveals dynamic genome evolution in host specialist ectomycorrhizal fungi.</title>
        <authorList>
            <person name="Lofgren L.A."/>
            <person name="Nguyen N.H."/>
            <person name="Vilgalys R."/>
            <person name="Ruytinx J."/>
            <person name="Liao H.L."/>
            <person name="Branco S."/>
            <person name="Kuo A."/>
            <person name="LaButti K."/>
            <person name="Lipzen A."/>
            <person name="Andreopoulos W."/>
            <person name="Pangilinan J."/>
            <person name="Riley R."/>
            <person name="Hundley H."/>
            <person name="Na H."/>
            <person name="Barry K."/>
            <person name="Grigoriev I.V."/>
            <person name="Stajich J.E."/>
            <person name="Kennedy P.G."/>
        </authorList>
    </citation>
    <scope>NUCLEOTIDE SEQUENCE</scope>
    <source>
        <strain evidence="2">FC423</strain>
    </source>
</reference>
<dbReference type="GeneID" id="64696664"/>
<feature type="compositionally biased region" description="Acidic residues" evidence="1">
    <location>
        <begin position="114"/>
        <end position="132"/>
    </location>
</feature>
<proteinExistence type="predicted"/>
<dbReference type="AlphaFoldDB" id="A0A9P7JMP1"/>
<accession>A0A9P7JMP1</accession>
<dbReference type="RefSeq" id="XP_041286165.1">
    <property type="nucleotide sequence ID" value="XM_041434405.1"/>
</dbReference>
<dbReference type="EMBL" id="JABBWM010000105">
    <property type="protein sequence ID" value="KAG2090218.1"/>
    <property type="molecule type" value="Genomic_DNA"/>
</dbReference>
<comment type="caution">
    <text evidence="2">The sequence shown here is derived from an EMBL/GenBank/DDBJ whole genome shotgun (WGS) entry which is preliminary data.</text>
</comment>
<keyword evidence="3" id="KW-1185">Reference proteome</keyword>
<sequence length="158" mass="17785">MTPHLHTLKSAFGEMGTCNGQTNKIENNERAVTTNGSPEANARVPHIDPQIHTADIAQFTQFGFEAKVERLANRSGFQPSMIQDVYKHSSTFKQAEDIAKAMRVAAVKQVMPDSDGEDGEDEEDEEEEDEEKKEDGEDKTEDKNEKKNKDKDVKEEDE</sequence>
<evidence type="ECO:0000313" key="3">
    <source>
        <dbReference type="Proteomes" id="UP000823399"/>
    </source>
</evidence>
<feature type="compositionally biased region" description="Basic and acidic residues" evidence="1">
    <location>
        <begin position="133"/>
        <end position="158"/>
    </location>
</feature>
<evidence type="ECO:0000313" key="2">
    <source>
        <dbReference type="EMBL" id="KAG2090218.1"/>
    </source>
</evidence>
<feature type="region of interest" description="Disordered" evidence="1">
    <location>
        <begin position="107"/>
        <end position="158"/>
    </location>
</feature>
<name>A0A9P7JMP1_9AGAM</name>
<gene>
    <name evidence="2" type="ORF">F5147DRAFT_658232</name>
</gene>
<dbReference type="Proteomes" id="UP000823399">
    <property type="component" value="Unassembled WGS sequence"/>
</dbReference>
<dbReference type="OrthoDB" id="2673618at2759"/>
<evidence type="ECO:0000256" key="1">
    <source>
        <dbReference type="SAM" id="MobiDB-lite"/>
    </source>
</evidence>
<protein>
    <submittedName>
        <fullName evidence="2">Uncharacterized protein</fullName>
    </submittedName>
</protein>
<organism evidence="2 3">
    <name type="scientific">Suillus discolor</name>
    <dbReference type="NCBI Taxonomy" id="1912936"/>
    <lineage>
        <taxon>Eukaryota</taxon>
        <taxon>Fungi</taxon>
        <taxon>Dikarya</taxon>
        <taxon>Basidiomycota</taxon>
        <taxon>Agaricomycotina</taxon>
        <taxon>Agaricomycetes</taxon>
        <taxon>Agaricomycetidae</taxon>
        <taxon>Boletales</taxon>
        <taxon>Suillineae</taxon>
        <taxon>Suillaceae</taxon>
        <taxon>Suillus</taxon>
    </lineage>
</organism>